<dbReference type="Gene3D" id="3.40.630.30">
    <property type="match status" value="1"/>
</dbReference>
<reference evidence="3 4" key="1">
    <citation type="submission" date="2017-05" db="EMBL/GenBank/DDBJ databases">
        <title>Vagococcus spp. assemblies.</title>
        <authorList>
            <person name="Gulvik C.A."/>
        </authorList>
    </citation>
    <scope>NUCLEOTIDE SEQUENCE [LARGE SCALE GENOMIC DNA]</scope>
    <source>
        <strain evidence="3 4">CCUG 51432</strain>
    </source>
</reference>
<dbReference type="Proteomes" id="UP000287605">
    <property type="component" value="Unassembled WGS sequence"/>
</dbReference>
<dbReference type="InterPro" id="IPR000182">
    <property type="entry name" value="GNAT_dom"/>
</dbReference>
<dbReference type="PANTHER" id="PTHR31435:SF10">
    <property type="entry name" value="BSR4717 PROTEIN"/>
    <property type="match status" value="1"/>
</dbReference>
<dbReference type="PROSITE" id="PS51729">
    <property type="entry name" value="GNAT_YJDJ"/>
    <property type="match status" value="1"/>
</dbReference>
<dbReference type="GO" id="GO:0016747">
    <property type="term" value="F:acyltransferase activity, transferring groups other than amino-acyl groups"/>
    <property type="evidence" value="ECO:0007669"/>
    <property type="project" value="InterPro"/>
</dbReference>
<evidence type="ECO:0000313" key="3">
    <source>
        <dbReference type="EMBL" id="RSU15268.1"/>
    </source>
</evidence>
<dbReference type="InterPro" id="IPR016181">
    <property type="entry name" value="Acyl_CoA_acyltransferase"/>
</dbReference>
<dbReference type="AlphaFoldDB" id="A0A430B4N5"/>
<dbReference type="PROSITE" id="PS51186">
    <property type="entry name" value="GNAT"/>
    <property type="match status" value="1"/>
</dbReference>
<dbReference type="RefSeq" id="WP_126807036.1">
    <property type="nucleotide sequence ID" value="NZ_NGKA01000002.1"/>
</dbReference>
<protein>
    <submittedName>
        <fullName evidence="3">GNAT family N-acetyltransferase</fullName>
    </submittedName>
</protein>
<evidence type="ECO:0000313" key="4">
    <source>
        <dbReference type="Proteomes" id="UP000287605"/>
    </source>
</evidence>
<feature type="domain" description="N-acetyltransferase" evidence="1">
    <location>
        <begin position="1"/>
        <end position="91"/>
    </location>
</feature>
<evidence type="ECO:0000259" key="2">
    <source>
        <dbReference type="PROSITE" id="PS51729"/>
    </source>
</evidence>
<dbReference type="InterPro" id="IPR045057">
    <property type="entry name" value="Gcn5-rel_NAT"/>
</dbReference>
<gene>
    <name evidence="3" type="ORF">CBF29_02740</name>
</gene>
<comment type="caution">
    <text evidence="3">The sequence shown here is derived from an EMBL/GenBank/DDBJ whole genome shotgun (WGS) entry which is preliminary data.</text>
</comment>
<evidence type="ECO:0000259" key="1">
    <source>
        <dbReference type="PROSITE" id="PS51186"/>
    </source>
</evidence>
<dbReference type="Pfam" id="PF14542">
    <property type="entry name" value="Acetyltransf_CG"/>
    <property type="match status" value="1"/>
</dbReference>
<accession>A0A430B4N5</accession>
<organism evidence="3 4">
    <name type="scientific">Vagococcus elongatus</name>
    <dbReference type="NCBI Taxonomy" id="180344"/>
    <lineage>
        <taxon>Bacteria</taxon>
        <taxon>Bacillati</taxon>
        <taxon>Bacillota</taxon>
        <taxon>Bacilli</taxon>
        <taxon>Lactobacillales</taxon>
        <taxon>Enterococcaceae</taxon>
        <taxon>Vagococcus</taxon>
    </lineage>
</organism>
<feature type="domain" description="N-acetyltransferase" evidence="2">
    <location>
        <begin position="2"/>
        <end position="90"/>
    </location>
</feature>
<dbReference type="CDD" id="cd04301">
    <property type="entry name" value="NAT_SF"/>
    <property type="match status" value="1"/>
</dbReference>
<name>A0A430B4N5_9ENTE</name>
<dbReference type="PANTHER" id="PTHR31435">
    <property type="entry name" value="PROTEIN NATD1"/>
    <property type="match status" value="1"/>
</dbReference>
<sequence length="91" mass="10057">MKVIDETARVAFVDDAGKLIGEITFELQGTDTLVLNHTGVDPEYRGQGIAGQLMDLAVEKARREGKKILPMCSYAVRAFEKNPDYGDVLKK</sequence>
<keyword evidence="3" id="KW-0808">Transferase</keyword>
<keyword evidence="4" id="KW-1185">Reference proteome</keyword>
<proteinExistence type="predicted"/>
<dbReference type="OrthoDB" id="9793389at2"/>
<dbReference type="InterPro" id="IPR031165">
    <property type="entry name" value="GNAT_YJDJ"/>
</dbReference>
<dbReference type="SUPFAM" id="SSF55729">
    <property type="entry name" value="Acyl-CoA N-acyltransferases (Nat)"/>
    <property type="match status" value="1"/>
</dbReference>
<dbReference type="EMBL" id="NGKA01000002">
    <property type="protein sequence ID" value="RSU15268.1"/>
    <property type="molecule type" value="Genomic_DNA"/>
</dbReference>